<dbReference type="PANTHER" id="PTHR10615:SF219">
    <property type="entry name" value="HISTONE ACETYLTRANSFERASE KAT5"/>
    <property type="match status" value="1"/>
</dbReference>
<organism evidence="15 16">
    <name type="scientific">Dimargaris cristalligena</name>
    <dbReference type="NCBI Taxonomy" id="215637"/>
    <lineage>
        <taxon>Eukaryota</taxon>
        <taxon>Fungi</taxon>
        <taxon>Fungi incertae sedis</taxon>
        <taxon>Zoopagomycota</taxon>
        <taxon>Kickxellomycotina</taxon>
        <taxon>Dimargaritomycetes</taxon>
        <taxon>Dimargaritales</taxon>
        <taxon>Dimargaritaceae</taxon>
        <taxon>Dimargaris</taxon>
    </lineage>
</organism>
<evidence type="ECO:0000256" key="5">
    <source>
        <dbReference type="ARBA" id="ARBA00022723"/>
    </source>
</evidence>
<dbReference type="Pfam" id="PF01853">
    <property type="entry name" value="MOZ_SAS"/>
    <property type="match status" value="1"/>
</dbReference>
<dbReference type="GO" id="GO:0008270">
    <property type="term" value="F:zinc ion binding"/>
    <property type="evidence" value="ECO:0007669"/>
    <property type="project" value="UniProtKB-KW"/>
</dbReference>
<feature type="active site" description="Proton donor/acceptor" evidence="13">
    <location>
        <position position="168"/>
    </location>
</feature>
<dbReference type="Proteomes" id="UP000268162">
    <property type="component" value="Unassembled WGS sequence"/>
</dbReference>
<dbReference type="EC" id="2.3.1.48" evidence="3"/>
<dbReference type="EMBL" id="ML003411">
    <property type="protein sequence ID" value="RKP34005.1"/>
    <property type="molecule type" value="Genomic_DNA"/>
</dbReference>
<dbReference type="PROSITE" id="PS51726">
    <property type="entry name" value="MYST_HAT"/>
    <property type="match status" value="1"/>
</dbReference>
<evidence type="ECO:0000256" key="10">
    <source>
        <dbReference type="ARBA" id="ARBA00023163"/>
    </source>
</evidence>
<evidence type="ECO:0000256" key="7">
    <source>
        <dbReference type="ARBA" id="ARBA00022833"/>
    </source>
</evidence>
<reference evidence="16" key="1">
    <citation type="journal article" date="2018" name="Nat. Microbiol.">
        <title>Leveraging single-cell genomics to expand the fungal tree of life.</title>
        <authorList>
            <person name="Ahrendt S.R."/>
            <person name="Quandt C.A."/>
            <person name="Ciobanu D."/>
            <person name="Clum A."/>
            <person name="Salamov A."/>
            <person name="Andreopoulos B."/>
            <person name="Cheng J.F."/>
            <person name="Woyke T."/>
            <person name="Pelin A."/>
            <person name="Henrissat B."/>
            <person name="Reynolds N.K."/>
            <person name="Benny G.L."/>
            <person name="Smith M.E."/>
            <person name="James T.Y."/>
            <person name="Grigoriev I.V."/>
        </authorList>
    </citation>
    <scope>NUCLEOTIDE SEQUENCE [LARGE SCALE GENOMIC DNA]</scope>
    <source>
        <strain evidence="16">RSA 468</strain>
    </source>
</reference>
<feature type="non-terminal residue" evidence="15">
    <location>
        <position position="1"/>
    </location>
</feature>
<keyword evidence="5" id="KW-0479">Metal-binding</keyword>
<dbReference type="Pfam" id="PF17772">
    <property type="entry name" value="zf-MYST"/>
    <property type="match status" value="1"/>
</dbReference>
<dbReference type="AlphaFoldDB" id="A0A4P9ZLK2"/>
<keyword evidence="4 15" id="KW-0808">Transferase</keyword>
<comment type="subcellular location">
    <subcellularLocation>
        <location evidence="1">Nucleus</location>
    </subcellularLocation>
</comment>
<evidence type="ECO:0000313" key="15">
    <source>
        <dbReference type="EMBL" id="RKP34005.1"/>
    </source>
</evidence>
<keyword evidence="12 15" id="KW-0012">Acyltransferase</keyword>
<keyword evidence="7" id="KW-0862">Zinc</keyword>
<dbReference type="Gene3D" id="1.10.10.10">
    <property type="entry name" value="Winged helix-like DNA-binding domain superfamily/Winged helix DNA-binding domain"/>
    <property type="match status" value="1"/>
</dbReference>
<dbReference type="GO" id="GO:0035267">
    <property type="term" value="C:NuA4 histone acetyltransferase complex"/>
    <property type="evidence" value="ECO:0007669"/>
    <property type="project" value="TreeGrafter"/>
</dbReference>
<dbReference type="InterPro" id="IPR040706">
    <property type="entry name" value="Zf-MYST"/>
</dbReference>
<dbReference type="SUPFAM" id="SSF55729">
    <property type="entry name" value="Acyl-CoA N-acyltransferases (Nat)"/>
    <property type="match status" value="1"/>
</dbReference>
<sequence>YQFTTWYIPTYPPEYQNLPCIYVCDKCLKYMKNAPTYRQHKSECTVTIPPGHELYRDHKLRIYELDGKHHKLYCQNLCLFAKLFLDNKTVFYDIDRFVFYILAEVDICDGETTTRLLGYFSKEKTSQENYNLACIVVLPPYQGQGYGNLLIELSYHLTLQSKGRGTPERPLSHQAQASFRKYWQRATLMALRELSQEYVSLATLSQMTGMVEDDLLTTLFSLGL</sequence>
<dbReference type="InterPro" id="IPR036388">
    <property type="entry name" value="WH-like_DNA-bd_sf"/>
</dbReference>
<evidence type="ECO:0000259" key="14">
    <source>
        <dbReference type="PROSITE" id="PS51726"/>
    </source>
</evidence>
<evidence type="ECO:0000256" key="11">
    <source>
        <dbReference type="ARBA" id="ARBA00023242"/>
    </source>
</evidence>
<dbReference type="InterPro" id="IPR050603">
    <property type="entry name" value="MYST_HAT"/>
</dbReference>
<keyword evidence="8" id="KW-0007">Acetylation</keyword>
<keyword evidence="16" id="KW-1185">Reference proteome</keyword>
<protein>
    <recommendedName>
        <fullName evidence="3">histone acetyltransferase</fullName>
        <ecNumber evidence="3">2.3.1.48</ecNumber>
    </recommendedName>
</protein>
<evidence type="ECO:0000256" key="3">
    <source>
        <dbReference type="ARBA" id="ARBA00013184"/>
    </source>
</evidence>
<dbReference type="STRING" id="215637.A0A4P9ZLK2"/>
<evidence type="ECO:0000256" key="1">
    <source>
        <dbReference type="ARBA" id="ARBA00004123"/>
    </source>
</evidence>
<dbReference type="Gene3D" id="3.30.60.60">
    <property type="entry name" value="N-acetyl transferase-like"/>
    <property type="match status" value="1"/>
</dbReference>
<evidence type="ECO:0000256" key="13">
    <source>
        <dbReference type="PIRSR" id="PIRSR602717-51"/>
    </source>
</evidence>
<feature type="non-terminal residue" evidence="15">
    <location>
        <position position="224"/>
    </location>
</feature>
<evidence type="ECO:0000313" key="16">
    <source>
        <dbReference type="Proteomes" id="UP000268162"/>
    </source>
</evidence>
<evidence type="ECO:0000256" key="9">
    <source>
        <dbReference type="ARBA" id="ARBA00023015"/>
    </source>
</evidence>
<dbReference type="GO" id="GO:0046972">
    <property type="term" value="F:histone H4K16 acetyltransferase activity"/>
    <property type="evidence" value="ECO:0007669"/>
    <property type="project" value="TreeGrafter"/>
</dbReference>
<keyword evidence="6" id="KW-0863">Zinc-finger</keyword>
<accession>A0A4P9ZLK2</accession>
<dbReference type="Gene3D" id="3.40.630.30">
    <property type="match status" value="1"/>
</dbReference>
<name>A0A4P9ZLK2_9FUNG</name>
<evidence type="ECO:0000256" key="4">
    <source>
        <dbReference type="ARBA" id="ARBA00022679"/>
    </source>
</evidence>
<dbReference type="CDD" id="cd04301">
    <property type="entry name" value="NAT_SF"/>
    <property type="match status" value="1"/>
</dbReference>
<dbReference type="PANTHER" id="PTHR10615">
    <property type="entry name" value="HISTONE ACETYLTRANSFERASE"/>
    <property type="match status" value="1"/>
</dbReference>
<dbReference type="InterPro" id="IPR016181">
    <property type="entry name" value="Acyl_CoA_acyltransferase"/>
</dbReference>
<keyword evidence="11" id="KW-0539">Nucleus</keyword>
<proteinExistence type="inferred from homology"/>
<feature type="domain" description="MYST-type HAT" evidence="14">
    <location>
        <begin position="1"/>
        <end position="224"/>
    </location>
</feature>
<gene>
    <name evidence="15" type="ORF">BJ085DRAFT_4909</name>
</gene>
<dbReference type="GO" id="GO:0005634">
    <property type="term" value="C:nucleus"/>
    <property type="evidence" value="ECO:0007669"/>
    <property type="project" value="UniProtKB-SubCell"/>
</dbReference>
<evidence type="ECO:0000256" key="12">
    <source>
        <dbReference type="ARBA" id="ARBA00023315"/>
    </source>
</evidence>
<evidence type="ECO:0000256" key="8">
    <source>
        <dbReference type="ARBA" id="ARBA00022990"/>
    </source>
</evidence>
<keyword evidence="9" id="KW-0805">Transcription regulation</keyword>
<comment type="similarity">
    <text evidence="2">Belongs to the MYST (SAS/MOZ) family.</text>
</comment>
<keyword evidence="10" id="KW-0804">Transcription</keyword>
<evidence type="ECO:0000256" key="6">
    <source>
        <dbReference type="ARBA" id="ARBA00022771"/>
    </source>
</evidence>
<dbReference type="InterPro" id="IPR002717">
    <property type="entry name" value="HAT_MYST-type"/>
</dbReference>
<dbReference type="GO" id="GO:0006355">
    <property type="term" value="P:regulation of DNA-templated transcription"/>
    <property type="evidence" value="ECO:0007669"/>
    <property type="project" value="InterPro"/>
</dbReference>
<evidence type="ECO:0000256" key="2">
    <source>
        <dbReference type="ARBA" id="ARBA00010107"/>
    </source>
</evidence>